<dbReference type="InterPro" id="IPR019921">
    <property type="entry name" value="Lucif-like_OxRdtase_Rv2161c"/>
</dbReference>
<evidence type="ECO:0000259" key="5">
    <source>
        <dbReference type="Pfam" id="PF00296"/>
    </source>
</evidence>
<dbReference type="PANTHER" id="PTHR42847:SF4">
    <property type="entry name" value="ALKANESULFONATE MONOOXYGENASE-RELATED"/>
    <property type="match status" value="1"/>
</dbReference>
<dbReference type="RefSeq" id="WP_012937055.1">
    <property type="nucleotide sequence ID" value="NC_013739.1"/>
</dbReference>
<dbReference type="Proteomes" id="UP000008229">
    <property type="component" value="Chromosome"/>
</dbReference>
<evidence type="ECO:0000256" key="2">
    <source>
        <dbReference type="ARBA" id="ARBA00022643"/>
    </source>
</evidence>
<dbReference type="PANTHER" id="PTHR42847">
    <property type="entry name" value="ALKANESULFONATE MONOOXYGENASE"/>
    <property type="match status" value="1"/>
</dbReference>
<keyword evidence="3" id="KW-0560">Oxidoreductase</keyword>
<evidence type="ECO:0000256" key="3">
    <source>
        <dbReference type="ARBA" id="ARBA00023002"/>
    </source>
</evidence>
<dbReference type="NCBIfam" id="TIGR03619">
    <property type="entry name" value="F420_Rv2161c"/>
    <property type="match status" value="1"/>
</dbReference>
<dbReference type="eggNOG" id="COG2141">
    <property type="taxonomic scope" value="Bacteria"/>
</dbReference>
<evidence type="ECO:0000313" key="6">
    <source>
        <dbReference type="EMBL" id="ADB54004.1"/>
    </source>
</evidence>
<dbReference type="Pfam" id="PF00296">
    <property type="entry name" value="Bac_luciferase"/>
    <property type="match status" value="1"/>
</dbReference>
<dbReference type="EMBL" id="CP001854">
    <property type="protein sequence ID" value="ADB54004.1"/>
    <property type="molecule type" value="Genomic_DNA"/>
</dbReference>
<dbReference type="InterPro" id="IPR011251">
    <property type="entry name" value="Luciferase-like_dom"/>
</dbReference>
<dbReference type="OrthoDB" id="3206024at2"/>
<reference evidence="6 7" key="1">
    <citation type="journal article" date="2010" name="Stand. Genomic Sci.">
        <title>Complete genome sequence of Conexibacter woesei type strain (ID131577).</title>
        <authorList>
            <person name="Pukall R."/>
            <person name="Lapidus A."/>
            <person name="Glavina Del Rio T."/>
            <person name="Copeland A."/>
            <person name="Tice H."/>
            <person name="Cheng J.-F."/>
            <person name="Lucas S."/>
            <person name="Chen F."/>
            <person name="Nolan M."/>
            <person name="Bruce D."/>
            <person name="Goodwin L."/>
            <person name="Pitluck S."/>
            <person name="Mavromatis K."/>
            <person name="Ivanova N."/>
            <person name="Ovchinnikova G."/>
            <person name="Pati A."/>
            <person name="Chen A."/>
            <person name="Palaniappan K."/>
            <person name="Land M."/>
            <person name="Hauser L."/>
            <person name="Chang Y.-J."/>
            <person name="Jeffries C.D."/>
            <person name="Chain P."/>
            <person name="Meincke L."/>
            <person name="Sims D."/>
            <person name="Brettin T."/>
            <person name="Detter J.C."/>
            <person name="Rohde M."/>
            <person name="Goeker M."/>
            <person name="Bristow J."/>
            <person name="Eisen J.A."/>
            <person name="Markowitz V."/>
            <person name="Kyrpides N.C."/>
            <person name="Klenk H.-P."/>
            <person name="Hugenholtz P."/>
        </authorList>
    </citation>
    <scope>NUCLEOTIDE SEQUENCE [LARGE SCALE GENOMIC DNA]</scope>
    <source>
        <strain evidence="7">DSM 14684 / CIP 108061 / JCM 11494 / NBRC 100937 / ID131577</strain>
    </source>
</reference>
<evidence type="ECO:0000256" key="4">
    <source>
        <dbReference type="ARBA" id="ARBA00023033"/>
    </source>
</evidence>
<name>D3F0S0_CONWI</name>
<sequence>MATTSPVRIIIELPDARCVASVGAMEEVADAAERLGFYGLAVGDHLITDGKIGVCRGHHDGDDRVFYEPMQVLAYMAARTETLKLLTSVLVLPNRHPVLLAKQVATLDNLSNGRVILGLGSGALPARKADAGFNLAALGGVAKLEYEAYGVTTHRGKLTDEYTAVMQNMWADEPATFRGATISYSGLEVYPKPIQKPGPPIWWGGRSDIAQKRVVNAGDGWLPSQCPVDIFASGVENIRTLAAEAGRTDDLDFGVSLWSSVDETDEAALAAAELALGPKFRDAQALREGTFIGSPDTFIERIKEYQQVGLNVAVLRCIPPTAEHLIRQMELLARDALPEFA</sequence>
<keyword evidence="7" id="KW-1185">Reference proteome</keyword>
<reference evidence="7" key="2">
    <citation type="submission" date="2010-01" db="EMBL/GenBank/DDBJ databases">
        <title>The complete genome of Conexibacter woesei DSM 14684.</title>
        <authorList>
            <consortium name="US DOE Joint Genome Institute (JGI-PGF)"/>
            <person name="Lucas S."/>
            <person name="Copeland A."/>
            <person name="Lapidus A."/>
            <person name="Glavina del Rio T."/>
            <person name="Dalin E."/>
            <person name="Tice H."/>
            <person name="Bruce D."/>
            <person name="Goodwin L."/>
            <person name="Pitluck S."/>
            <person name="Kyrpides N."/>
            <person name="Mavromatis K."/>
            <person name="Ivanova N."/>
            <person name="Mikhailova N."/>
            <person name="Chertkov O."/>
            <person name="Brettin T."/>
            <person name="Detter J.C."/>
            <person name="Han C."/>
            <person name="Larimer F."/>
            <person name="Land M."/>
            <person name="Hauser L."/>
            <person name="Markowitz V."/>
            <person name="Cheng J.-F."/>
            <person name="Hugenholtz P."/>
            <person name="Woyke T."/>
            <person name="Wu D."/>
            <person name="Pukall R."/>
            <person name="Steenblock K."/>
            <person name="Schneider S."/>
            <person name="Klenk H.-P."/>
            <person name="Eisen J.A."/>
        </authorList>
    </citation>
    <scope>NUCLEOTIDE SEQUENCE [LARGE SCALE GENOMIC DNA]</scope>
    <source>
        <strain evidence="7">DSM 14684 / CIP 108061 / JCM 11494 / NBRC 100937 / ID131577</strain>
    </source>
</reference>
<dbReference type="InterPro" id="IPR050172">
    <property type="entry name" value="SsuD_RutA_monooxygenase"/>
</dbReference>
<dbReference type="GO" id="GO:0046306">
    <property type="term" value="P:alkanesulfonate catabolic process"/>
    <property type="evidence" value="ECO:0007669"/>
    <property type="project" value="TreeGrafter"/>
</dbReference>
<dbReference type="GO" id="GO:0008726">
    <property type="term" value="F:alkanesulfonate monooxygenase activity"/>
    <property type="evidence" value="ECO:0007669"/>
    <property type="project" value="TreeGrafter"/>
</dbReference>
<dbReference type="InterPro" id="IPR036661">
    <property type="entry name" value="Luciferase-like_sf"/>
</dbReference>
<gene>
    <name evidence="6" type="ordered locus">Cwoe_5600</name>
</gene>
<feature type="domain" description="Luciferase-like" evidence="5">
    <location>
        <begin position="22"/>
        <end position="307"/>
    </location>
</feature>
<dbReference type="Gene3D" id="3.20.20.30">
    <property type="entry name" value="Luciferase-like domain"/>
    <property type="match status" value="1"/>
</dbReference>
<dbReference type="AlphaFoldDB" id="D3F0S0"/>
<protein>
    <submittedName>
        <fullName evidence="6">Luciferase-like, subgroup</fullName>
    </submittedName>
</protein>
<keyword evidence="4" id="KW-0503">Monooxygenase</keyword>
<proteinExistence type="predicted"/>
<keyword evidence="1" id="KW-0285">Flavoprotein</keyword>
<dbReference type="KEGG" id="cwo:Cwoe_5600"/>
<organism evidence="6 7">
    <name type="scientific">Conexibacter woesei (strain DSM 14684 / CCUG 47730 / CIP 108061 / JCM 11494 / NBRC 100937 / ID131577)</name>
    <dbReference type="NCBI Taxonomy" id="469383"/>
    <lineage>
        <taxon>Bacteria</taxon>
        <taxon>Bacillati</taxon>
        <taxon>Actinomycetota</taxon>
        <taxon>Thermoleophilia</taxon>
        <taxon>Solirubrobacterales</taxon>
        <taxon>Conexibacteraceae</taxon>
        <taxon>Conexibacter</taxon>
    </lineage>
</organism>
<dbReference type="SUPFAM" id="SSF51679">
    <property type="entry name" value="Bacterial luciferase-like"/>
    <property type="match status" value="1"/>
</dbReference>
<keyword evidence="2" id="KW-0288">FMN</keyword>
<dbReference type="HOGENOM" id="CLU_027853_7_0_11"/>
<dbReference type="STRING" id="469383.Cwoe_5600"/>
<accession>D3F0S0</accession>
<evidence type="ECO:0000256" key="1">
    <source>
        <dbReference type="ARBA" id="ARBA00022630"/>
    </source>
</evidence>
<evidence type="ECO:0000313" key="7">
    <source>
        <dbReference type="Proteomes" id="UP000008229"/>
    </source>
</evidence>